<accession>A0ABN1X339</accession>
<evidence type="ECO:0000313" key="2">
    <source>
        <dbReference type="Proteomes" id="UP001500282"/>
    </source>
</evidence>
<sequence length="105" mass="11575">MLVPRTWMPVRTNQGGAVENVSTTEIPAGVELDFTAWLQHLERRDLGDPAEFAAVVRELALDPHRTEYAEYIGTRQSLMSDAGARWASLVAMLINAVHSTIADTP</sequence>
<name>A0ABN1X339_9ACTN</name>
<evidence type="ECO:0000313" key="1">
    <source>
        <dbReference type="EMBL" id="GAA1269168.1"/>
    </source>
</evidence>
<reference evidence="1 2" key="1">
    <citation type="journal article" date="2019" name="Int. J. Syst. Evol. Microbiol.">
        <title>The Global Catalogue of Microorganisms (GCM) 10K type strain sequencing project: providing services to taxonomists for standard genome sequencing and annotation.</title>
        <authorList>
            <consortium name="The Broad Institute Genomics Platform"/>
            <consortium name="The Broad Institute Genome Sequencing Center for Infectious Disease"/>
            <person name="Wu L."/>
            <person name="Ma J."/>
        </authorList>
    </citation>
    <scope>NUCLEOTIDE SEQUENCE [LARGE SCALE GENOMIC DNA]</scope>
    <source>
        <strain evidence="1 2">JCM 11448</strain>
    </source>
</reference>
<comment type="caution">
    <text evidence="1">The sequence shown here is derived from an EMBL/GenBank/DDBJ whole genome shotgun (WGS) entry which is preliminary data.</text>
</comment>
<protein>
    <submittedName>
        <fullName evidence="1">Uncharacterized protein</fullName>
    </submittedName>
</protein>
<proteinExistence type="predicted"/>
<organism evidence="1 2">
    <name type="scientific">Streptomyces javensis</name>
    <dbReference type="NCBI Taxonomy" id="114698"/>
    <lineage>
        <taxon>Bacteria</taxon>
        <taxon>Bacillati</taxon>
        <taxon>Actinomycetota</taxon>
        <taxon>Actinomycetes</taxon>
        <taxon>Kitasatosporales</taxon>
        <taxon>Streptomycetaceae</taxon>
        <taxon>Streptomyces</taxon>
        <taxon>Streptomyces violaceusniger group</taxon>
    </lineage>
</organism>
<gene>
    <name evidence="1" type="ORF">GCM10009579_29700</name>
</gene>
<dbReference type="EMBL" id="BAAAIH010000013">
    <property type="protein sequence ID" value="GAA1269168.1"/>
    <property type="molecule type" value="Genomic_DNA"/>
</dbReference>
<keyword evidence="2" id="KW-1185">Reference proteome</keyword>
<dbReference type="Proteomes" id="UP001500282">
    <property type="component" value="Unassembled WGS sequence"/>
</dbReference>